<keyword evidence="8" id="KW-1185">Reference proteome</keyword>
<accession>A0ABR7ETE5</accession>
<keyword evidence="2" id="KW-0805">Transcription regulation</keyword>
<dbReference type="PANTHER" id="PTHR30146">
    <property type="entry name" value="LACI-RELATED TRANSCRIPTIONAL REPRESSOR"/>
    <property type="match status" value="1"/>
</dbReference>
<comment type="caution">
    <text evidence="7">The sequence shown here is derived from an EMBL/GenBank/DDBJ whole genome shotgun (WGS) entry which is preliminary data.</text>
</comment>
<evidence type="ECO:0000256" key="4">
    <source>
        <dbReference type="ARBA" id="ARBA00023163"/>
    </source>
</evidence>
<dbReference type="Gene3D" id="3.40.50.2300">
    <property type="match status" value="2"/>
</dbReference>
<dbReference type="EMBL" id="JACOOY010000003">
    <property type="protein sequence ID" value="MBC5664257.1"/>
    <property type="molecule type" value="Genomic_DNA"/>
</dbReference>
<dbReference type="SUPFAM" id="SSF47413">
    <property type="entry name" value="lambda repressor-like DNA-binding domains"/>
    <property type="match status" value="1"/>
</dbReference>
<evidence type="ECO:0000256" key="2">
    <source>
        <dbReference type="ARBA" id="ARBA00023015"/>
    </source>
</evidence>
<evidence type="ECO:0000313" key="8">
    <source>
        <dbReference type="Proteomes" id="UP000647235"/>
    </source>
</evidence>
<dbReference type="Pfam" id="PF13377">
    <property type="entry name" value="Peripla_BP_3"/>
    <property type="match status" value="1"/>
</dbReference>
<reference evidence="7 8" key="1">
    <citation type="submission" date="2020-08" db="EMBL/GenBank/DDBJ databases">
        <title>Genome public.</title>
        <authorList>
            <person name="Liu C."/>
            <person name="Sun Q."/>
        </authorList>
    </citation>
    <scope>NUCLEOTIDE SEQUENCE [LARGE SCALE GENOMIC DNA]</scope>
    <source>
        <strain evidence="7 8">NSJ-36</strain>
    </source>
</reference>
<dbReference type="PROSITE" id="PS50932">
    <property type="entry name" value="HTH_LACI_2"/>
    <property type="match status" value="1"/>
</dbReference>
<evidence type="ECO:0000259" key="5">
    <source>
        <dbReference type="PROSITE" id="PS50932"/>
    </source>
</evidence>
<dbReference type="PANTHER" id="PTHR30146:SF95">
    <property type="entry name" value="RIBOSE OPERON REPRESSOR"/>
    <property type="match status" value="1"/>
</dbReference>
<dbReference type="PROSITE" id="PS50943">
    <property type="entry name" value="HTH_CROC1"/>
    <property type="match status" value="1"/>
</dbReference>
<dbReference type="InterPro" id="IPR001387">
    <property type="entry name" value="Cro/C1-type_HTH"/>
</dbReference>
<dbReference type="SMART" id="SM00354">
    <property type="entry name" value="HTH_LACI"/>
    <property type="match status" value="1"/>
</dbReference>
<evidence type="ECO:0000313" key="7">
    <source>
        <dbReference type="EMBL" id="MBC5664257.1"/>
    </source>
</evidence>
<protein>
    <submittedName>
        <fullName evidence="7">Substrate-binding domain-containing protein</fullName>
    </submittedName>
</protein>
<evidence type="ECO:0000256" key="1">
    <source>
        <dbReference type="ARBA" id="ARBA00022491"/>
    </source>
</evidence>
<dbReference type="InterPro" id="IPR046335">
    <property type="entry name" value="LacI/GalR-like_sensor"/>
</dbReference>
<name>A0ABR7ETE5_9FIRM</name>
<dbReference type="InterPro" id="IPR010982">
    <property type="entry name" value="Lambda_DNA-bd_dom_sf"/>
</dbReference>
<proteinExistence type="predicted"/>
<dbReference type="Gene3D" id="1.10.260.40">
    <property type="entry name" value="lambda repressor-like DNA-binding domains"/>
    <property type="match status" value="1"/>
</dbReference>
<dbReference type="SUPFAM" id="SSF53822">
    <property type="entry name" value="Periplasmic binding protein-like I"/>
    <property type="match status" value="1"/>
</dbReference>
<dbReference type="InterPro" id="IPR028082">
    <property type="entry name" value="Peripla_BP_I"/>
</dbReference>
<sequence>MSEKKKKITFDDIARYTNFSKTTISRYFNNPDSLTLKNQEIIAQALIDLDYQENKLAKVLANGKSEFVGIMLPNLFLHYYSEMLNQILSTYEKFGYKFLVFSTGKGSEETERKYLQELLAYKIEGLIVLSHTIPSKELASYQIPIVTIEREDQYVNSINTDNYMGAVQATSLLIKNDCEILIHINSHVPTQIPSYGRIKGFCDTCEQYNIPNELILSDLGNTYAETTQRIADIFSSIEGKYPNIRKGIFMANDTHANIFLNLLMRKYGHFPDEYRIVGFDDSPIASEAIIPISTVGQQIDKIAYEAMELLVSQMNEQKKRKPKPQSDIIHKMITPILIRRDTTS</sequence>
<feature type="domain" description="HTH cro/C1-type" evidence="6">
    <location>
        <begin position="4"/>
        <end position="52"/>
    </location>
</feature>
<gene>
    <name evidence="7" type="ORF">H8S07_03000</name>
</gene>
<dbReference type="RefSeq" id="WP_186855391.1">
    <property type="nucleotide sequence ID" value="NZ_JACOOY010000003.1"/>
</dbReference>
<evidence type="ECO:0000256" key="3">
    <source>
        <dbReference type="ARBA" id="ARBA00023125"/>
    </source>
</evidence>
<keyword evidence="1" id="KW-0678">Repressor</keyword>
<organism evidence="7 8">
    <name type="scientific">Dorea hominis</name>
    <dbReference type="NCBI Taxonomy" id="2763040"/>
    <lineage>
        <taxon>Bacteria</taxon>
        <taxon>Bacillati</taxon>
        <taxon>Bacillota</taxon>
        <taxon>Clostridia</taxon>
        <taxon>Lachnospirales</taxon>
        <taxon>Lachnospiraceae</taxon>
        <taxon>Dorea</taxon>
    </lineage>
</organism>
<feature type="domain" description="HTH lacI-type" evidence="5">
    <location>
        <begin position="8"/>
        <end position="62"/>
    </location>
</feature>
<evidence type="ECO:0000259" key="6">
    <source>
        <dbReference type="PROSITE" id="PS50943"/>
    </source>
</evidence>
<keyword evidence="3" id="KW-0238">DNA-binding</keyword>
<dbReference type="Proteomes" id="UP000647235">
    <property type="component" value="Unassembled WGS sequence"/>
</dbReference>
<dbReference type="InterPro" id="IPR000843">
    <property type="entry name" value="HTH_LacI"/>
</dbReference>
<keyword evidence="4" id="KW-0804">Transcription</keyword>
<dbReference type="CDD" id="cd01392">
    <property type="entry name" value="HTH_LacI"/>
    <property type="match status" value="1"/>
</dbReference>